<reference evidence="4 5" key="1">
    <citation type="submission" date="2017-06" db="EMBL/GenBank/DDBJ databases">
        <title>Comparative genomic analysis of Ambrosia Fusariam Clade fungi.</title>
        <authorList>
            <person name="Stajich J.E."/>
            <person name="Carrillo J."/>
            <person name="Kijimoto T."/>
            <person name="Eskalen A."/>
            <person name="O'Donnell K."/>
            <person name="Kasson M."/>
        </authorList>
    </citation>
    <scope>NUCLEOTIDE SEQUENCE [LARGE SCALE GENOMIC DNA]</scope>
    <source>
        <strain evidence="4">UCR3666</strain>
    </source>
</reference>
<dbReference type="SUPFAM" id="SSF51735">
    <property type="entry name" value="NAD(P)-binding Rossmann-fold domains"/>
    <property type="match status" value="1"/>
</dbReference>
<keyword evidence="1" id="KW-0560">Oxidoreductase</keyword>
<dbReference type="InterPro" id="IPR050425">
    <property type="entry name" value="NAD(P)_dehydrat-like"/>
</dbReference>
<evidence type="ECO:0000259" key="3">
    <source>
        <dbReference type="Pfam" id="PF01370"/>
    </source>
</evidence>
<dbReference type="Gene3D" id="3.40.50.720">
    <property type="entry name" value="NAD(P)-binding Rossmann-like Domain"/>
    <property type="match status" value="1"/>
</dbReference>
<dbReference type="EMBL" id="NKUJ01000075">
    <property type="protein sequence ID" value="RMJ14906.1"/>
    <property type="molecule type" value="Genomic_DNA"/>
</dbReference>
<dbReference type="Pfam" id="PF01370">
    <property type="entry name" value="Epimerase"/>
    <property type="match status" value="1"/>
</dbReference>
<dbReference type="GO" id="GO:0016616">
    <property type="term" value="F:oxidoreductase activity, acting on the CH-OH group of donors, NAD or NADP as acceptor"/>
    <property type="evidence" value="ECO:0007669"/>
    <property type="project" value="TreeGrafter"/>
</dbReference>
<dbReference type="PANTHER" id="PTHR10366">
    <property type="entry name" value="NAD DEPENDENT EPIMERASE/DEHYDRATASE"/>
    <property type="match status" value="1"/>
</dbReference>
<dbReference type="STRING" id="2010991.A0A3M2SBI8"/>
<dbReference type="InterPro" id="IPR001509">
    <property type="entry name" value="Epimerase_deHydtase"/>
</dbReference>
<proteinExistence type="inferred from homology"/>
<evidence type="ECO:0000313" key="4">
    <source>
        <dbReference type="EMBL" id="RMJ14906.1"/>
    </source>
</evidence>
<accession>A0A3M2SBI8</accession>
<organism evidence="4 5">
    <name type="scientific">Fusarium kuroshium</name>
    <dbReference type="NCBI Taxonomy" id="2010991"/>
    <lineage>
        <taxon>Eukaryota</taxon>
        <taxon>Fungi</taxon>
        <taxon>Dikarya</taxon>
        <taxon>Ascomycota</taxon>
        <taxon>Pezizomycotina</taxon>
        <taxon>Sordariomycetes</taxon>
        <taxon>Hypocreomycetidae</taxon>
        <taxon>Hypocreales</taxon>
        <taxon>Nectriaceae</taxon>
        <taxon>Fusarium</taxon>
        <taxon>Fusarium solani species complex</taxon>
    </lineage>
</organism>
<dbReference type="Proteomes" id="UP000277212">
    <property type="component" value="Unassembled WGS sequence"/>
</dbReference>
<gene>
    <name evidence="4" type="ORF">CDV36_005421</name>
</gene>
<evidence type="ECO:0000313" key="5">
    <source>
        <dbReference type="Proteomes" id="UP000277212"/>
    </source>
</evidence>
<comment type="caution">
    <text evidence="4">The sequence shown here is derived from an EMBL/GenBank/DDBJ whole genome shotgun (WGS) entry which is preliminary data.</text>
</comment>
<name>A0A3M2SBI8_9HYPO</name>
<dbReference type="InterPro" id="IPR036291">
    <property type="entry name" value="NAD(P)-bd_dom_sf"/>
</dbReference>
<keyword evidence="5" id="KW-1185">Reference proteome</keyword>
<feature type="domain" description="NAD-dependent epimerase/dehydratase" evidence="3">
    <location>
        <begin position="56"/>
        <end position="191"/>
    </location>
</feature>
<dbReference type="OrthoDB" id="2735536at2759"/>
<comment type="similarity">
    <text evidence="2">Belongs to the NAD(P)-dependent epimerase/dehydratase family. Dihydroflavonol-4-reductase subfamily.</text>
</comment>
<evidence type="ECO:0000256" key="1">
    <source>
        <dbReference type="ARBA" id="ARBA00023002"/>
    </source>
</evidence>
<dbReference type="AlphaFoldDB" id="A0A3M2SBI8"/>
<evidence type="ECO:0000256" key="2">
    <source>
        <dbReference type="ARBA" id="ARBA00023445"/>
    </source>
</evidence>
<dbReference type="PANTHER" id="PTHR10366:SF562">
    <property type="entry name" value="ALDEHYDE REDUCTASE II (AFU_ORTHOLOGUE AFUA_1G11360)"/>
    <property type="match status" value="1"/>
</dbReference>
<sequence>MAKTEHVNALFTPGFNYNKEHISSLTSDQLIPVTMPYLSTTHIQSLDLALPLGSLILVSGVNGFIGSHIADQLLAIGYRVRGTVRSLERSGWLKEYFGQKYETASFELIEVVEIDKEGAFDDAVAGAKGVVHTASINNLDRNPDNVVPKIIAATLGIAKSAAKSPSVKRLVLTSSIAAVADPKPGVAEELTKDTYNEEAVEITYSGNIPPGLFGGHTVYAAGKTKAEKAFWQWYEEEKPDLVVNTVLPSPCFGRVLSVEKQGFGSANAVLKLLFDGDTSDNVLDILLAQWYVDVVDVSILHLGALLLPEVKSERLFANAGTYTVNDFLRIFRTLHPDLNISDDIPNIKPDLRKVPNERPAEVLKLLGVPGWTSLEDCVGPLAEQFAAASE</sequence>
<protein>
    <recommendedName>
        <fullName evidence="3">NAD-dependent epimerase/dehydratase domain-containing protein</fullName>
    </recommendedName>
</protein>